<keyword evidence="2" id="KW-1185">Reference proteome</keyword>
<evidence type="ECO:0000313" key="1">
    <source>
        <dbReference type="EMBL" id="SCL26605.1"/>
    </source>
</evidence>
<dbReference type="AlphaFoldDB" id="A0A1C6SAV6"/>
<gene>
    <name evidence="1" type="ORF">GA0070616_3341</name>
</gene>
<organism evidence="1 2">
    <name type="scientific">Micromonospora nigra</name>
    <dbReference type="NCBI Taxonomy" id="145857"/>
    <lineage>
        <taxon>Bacteria</taxon>
        <taxon>Bacillati</taxon>
        <taxon>Actinomycetota</taxon>
        <taxon>Actinomycetes</taxon>
        <taxon>Micromonosporales</taxon>
        <taxon>Micromonosporaceae</taxon>
        <taxon>Micromonospora</taxon>
    </lineage>
</organism>
<evidence type="ECO:0000313" key="2">
    <source>
        <dbReference type="Proteomes" id="UP000199699"/>
    </source>
</evidence>
<protein>
    <recommendedName>
        <fullName evidence="3">Nucleotidyltransferase domain-containing protein</fullName>
    </recommendedName>
</protein>
<dbReference type="OrthoDB" id="4325655at2"/>
<dbReference type="RefSeq" id="WP_139128928.1">
    <property type="nucleotide sequence ID" value="NZ_FMHT01000003.1"/>
</dbReference>
<accession>A0A1C6SAV6</accession>
<reference evidence="1 2" key="1">
    <citation type="submission" date="2016-06" db="EMBL/GenBank/DDBJ databases">
        <authorList>
            <person name="Kjaerup R.B."/>
            <person name="Dalgaard T.S."/>
            <person name="Juul-Madsen H.R."/>
        </authorList>
    </citation>
    <scope>NUCLEOTIDE SEQUENCE [LARGE SCALE GENOMIC DNA]</scope>
    <source>
        <strain evidence="1 2">DSM 43818</strain>
    </source>
</reference>
<dbReference type="EMBL" id="FMHT01000003">
    <property type="protein sequence ID" value="SCL26605.1"/>
    <property type="molecule type" value="Genomic_DNA"/>
</dbReference>
<proteinExistence type="predicted"/>
<sequence>MTGQVSVEQALGVVGLTLSEVVTLGGTVLTAGPAYLVGSLAGGLGNQGSDVDIHLLVPGIDKPSPAFLFFAGQTPIDIEHYPESMPAAMVAGALAYPARKLPIGPVSLAPAPGRRTRRTASRWLNALPLEPDQGPIFDRTGAEAVRAVLVRASLDQVLQLWAMARLATQVDAEAAGYLWGRTGREVLELRCRARGDVLTSEKWLPDRAARLGFGPAFSRSHYTCGSEADLRELVADAGLADWDPWRLTAGRTEPQRRRIRLGRTDYALTRHGRLIADALTAETSVADLAARVPAQRLLHAIRNGELALEVSGDALGEVLHD</sequence>
<evidence type="ECO:0008006" key="3">
    <source>
        <dbReference type="Google" id="ProtNLM"/>
    </source>
</evidence>
<dbReference type="STRING" id="145857.GA0070616_3341"/>
<name>A0A1C6SAV6_9ACTN</name>
<dbReference type="Proteomes" id="UP000199699">
    <property type="component" value="Unassembled WGS sequence"/>
</dbReference>